<dbReference type="Pfam" id="PF01764">
    <property type="entry name" value="Lipase_3"/>
    <property type="match status" value="1"/>
</dbReference>
<evidence type="ECO:0000313" key="2">
    <source>
        <dbReference type="EMBL" id="KIH63758.1"/>
    </source>
</evidence>
<dbReference type="InterPro" id="IPR029058">
    <property type="entry name" value="AB_hydrolase_fold"/>
</dbReference>
<protein>
    <submittedName>
        <fullName evidence="2">Triacylglycerol lipase</fullName>
    </submittedName>
</protein>
<proteinExistence type="predicted"/>
<name>A0A0C2D2X1_9BILA</name>
<dbReference type="Gene3D" id="3.40.50.1820">
    <property type="entry name" value="alpha/beta hydrolase"/>
    <property type="match status" value="1"/>
</dbReference>
<reference evidence="2 3" key="1">
    <citation type="submission" date="2013-12" db="EMBL/GenBank/DDBJ databases">
        <title>Draft genome of the parsitic nematode Ancylostoma duodenale.</title>
        <authorList>
            <person name="Mitreva M."/>
        </authorList>
    </citation>
    <scope>NUCLEOTIDE SEQUENCE [LARGE SCALE GENOMIC DNA]</scope>
    <source>
        <strain evidence="2 3">Zhejiang</strain>
    </source>
</reference>
<gene>
    <name evidence="2" type="ORF">ANCDUO_05936</name>
</gene>
<accession>A0A0C2D2X1</accession>
<feature type="domain" description="Fungal lipase-type" evidence="1">
    <location>
        <begin position="15"/>
        <end position="114"/>
    </location>
</feature>
<organism evidence="2 3">
    <name type="scientific">Ancylostoma duodenale</name>
    <dbReference type="NCBI Taxonomy" id="51022"/>
    <lineage>
        <taxon>Eukaryota</taxon>
        <taxon>Metazoa</taxon>
        <taxon>Ecdysozoa</taxon>
        <taxon>Nematoda</taxon>
        <taxon>Chromadorea</taxon>
        <taxon>Rhabditida</taxon>
        <taxon>Rhabditina</taxon>
        <taxon>Rhabditomorpha</taxon>
        <taxon>Strongyloidea</taxon>
        <taxon>Ancylostomatidae</taxon>
        <taxon>Ancylostomatinae</taxon>
        <taxon>Ancylostoma</taxon>
    </lineage>
</organism>
<sequence length="117" mass="13128">MQGDIQWASMEITKSQAAAQPLHSKWDYGGRVSFYFNKAFDLVWNGLEGHVYTSIYQHPQWDIWISGHSLGGAMATLAAFFLVHSKFVGPDSVKLITFGQPRVGDKEFADAFDDEVL</sequence>
<evidence type="ECO:0000259" key="1">
    <source>
        <dbReference type="Pfam" id="PF01764"/>
    </source>
</evidence>
<dbReference type="Proteomes" id="UP000054047">
    <property type="component" value="Unassembled WGS sequence"/>
</dbReference>
<keyword evidence="3" id="KW-1185">Reference proteome</keyword>
<dbReference type="InterPro" id="IPR002921">
    <property type="entry name" value="Fungal_lipase-type"/>
</dbReference>
<dbReference type="OrthoDB" id="5866690at2759"/>
<dbReference type="PANTHER" id="PTHR45908:SF8">
    <property type="entry name" value="FUNGAL LIPASE-LIKE DOMAIN-CONTAINING PROTEIN"/>
    <property type="match status" value="1"/>
</dbReference>
<evidence type="ECO:0000313" key="3">
    <source>
        <dbReference type="Proteomes" id="UP000054047"/>
    </source>
</evidence>
<dbReference type="CDD" id="cd00519">
    <property type="entry name" value="Lipase_3"/>
    <property type="match status" value="1"/>
</dbReference>
<dbReference type="PANTHER" id="PTHR45908">
    <property type="entry name" value="PROTEIN CBG11750-RELATED"/>
    <property type="match status" value="1"/>
</dbReference>
<dbReference type="AlphaFoldDB" id="A0A0C2D2X1"/>
<dbReference type="EMBL" id="KN728450">
    <property type="protein sequence ID" value="KIH63758.1"/>
    <property type="molecule type" value="Genomic_DNA"/>
</dbReference>
<dbReference type="GO" id="GO:0006629">
    <property type="term" value="P:lipid metabolic process"/>
    <property type="evidence" value="ECO:0007669"/>
    <property type="project" value="InterPro"/>
</dbReference>
<dbReference type="SUPFAM" id="SSF53474">
    <property type="entry name" value="alpha/beta-Hydrolases"/>
    <property type="match status" value="1"/>
</dbReference>